<dbReference type="AlphaFoldDB" id="A0A0A8ZIJ4"/>
<proteinExistence type="predicted"/>
<organism evidence="2">
    <name type="scientific">Arundo donax</name>
    <name type="common">Giant reed</name>
    <name type="synonym">Donax arundinaceus</name>
    <dbReference type="NCBI Taxonomy" id="35708"/>
    <lineage>
        <taxon>Eukaryota</taxon>
        <taxon>Viridiplantae</taxon>
        <taxon>Streptophyta</taxon>
        <taxon>Embryophyta</taxon>
        <taxon>Tracheophyta</taxon>
        <taxon>Spermatophyta</taxon>
        <taxon>Magnoliopsida</taxon>
        <taxon>Liliopsida</taxon>
        <taxon>Poales</taxon>
        <taxon>Poaceae</taxon>
        <taxon>PACMAD clade</taxon>
        <taxon>Arundinoideae</taxon>
        <taxon>Arundineae</taxon>
        <taxon>Arundo</taxon>
    </lineage>
</organism>
<name>A0A0A8ZIJ4_ARUDO</name>
<reference evidence="2" key="1">
    <citation type="submission" date="2014-09" db="EMBL/GenBank/DDBJ databases">
        <authorList>
            <person name="Magalhaes I.L.F."/>
            <person name="Oliveira U."/>
            <person name="Santos F.R."/>
            <person name="Vidigal T.H.D.A."/>
            <person name="Brescovit A.D."/>
            <person name="Santos A.J."/>
        </authorList>
    </citation>
    <scope>NUCLEOTIDE SEQUENCE</scope>
    <source>
        <tissue evidence="2">Shoot tissue taken approximately 20 cm above the soil surface</tissue>
    </source>
</reference>
<feature type="chain" id="PRO_5002062241" evidence="1">
    <location>
        <begin position="37"/>
        <end position="84"/>
    </location>
</feature>
<feature type="signal peptide" evidence="1">
    <location>
        <begin position="1"/>
        <end position="36"/>
    </location>
</feature>
<sequence length="84" mass="9768">MYARQSHYHGRNPIPGIPLFFHSSVSLLLLLPKTHCPIPCYLQKPISTKCIHCQYFILMHVQAVHVCSILCIPLHYLTIERTRE</sequence>
<evidence type="ECO:0000256" key="1">
    <source>
        <dbReference type="SAM" id="SignalP"/>
    </source>
</evidence>
<protein>
    <submittedName>
        <fullName evidence="2">Uncharacterized protein</fullName>
    </submittedName>
</protein>
<keyword evidence="1" id="KW-0732">Signal</keyword>
<reference evidence="2" key="2">
    <citation type="journal article" date="2015" name="Data Brief">
        <title>Shoot transcriptome of the giant reed, Arundo donax.</title>
        <authorList>
            <person name="Barrero R.A."/>
            <person name="Guerrero F.D."/>
            <person name="Moolhuijzen P."/>
            <person name="Goolsby J.A."/>
            <person name="Tidwell J."/>
            <person name="Bellgard S.E."/>
            <person name="Bellgard M.I."/>
        </authorList>
    </citation>
    <scope>NUCLEOTIDE SEQUENCE</scope>
    <source>
        <tissue evidence="2">Shoot tissue taken approximately 20 cm above the soil surface</tissue>
    </source>
</reference>
<dbReference type="EMBL" id="GBRH01261335">
    <property type="protein sequence ID" value="JAD36560.1"/>
    <property type="molecule type" value="Transcribed_RNA"/>
</dbReference>
<accession>A0A0A8ZIJ4</accession>
<evidence type="ECO:0000313" key="2">
    <source>
        <dbReference type="EMBL" id="JAD36560.1"/>
    </source>
</evidence>